<protein>
    <recommendedName>
        <fullName evidence="2">Lon N-terminal domain-containing protein</fullName>
    </recommendedName>
</protein>
<organism evidence="3 4">
    <name type="scientific">Coccomyxa subellipsoidea (strain C-169)</name>
    <name type="common">Green microalga</name>
    <dbReference type="NCBI Taxonomy" id="574566"/>
    <lineage>
        <taxon>Eukaryota</taxon>
        <taxon>Viridiplantae</taxon>
        <taxon>Chlorophyta</taxon>
        <taxon>core chlorophytes</taxon>
        <taxon>Trebouxiophyceae</taxon>
        <taxon>Trebouxiophyceae incertae sedis</taxon>
        <taxon>Coccomyxaceae</taxon>
        <taxon>Coccomyxa</taxon>
        <taxon>Coccomyxa subellipsoidea</taxon>
    </lineage>
</organism>
<dbReference type="GeneID" id="17040832"/>
<dbReference type="Pfam" id="PF02190">
    <property type="entry name" value="LON_substr_bdg"/>
    <property type="match status" value="1"/>
</dbReference>
<dbReference type="EMBL" id="AGSI01000009">
    <property type="protein sequence ID" value="EIE22845.1"/>
    <property type="molecule type" value="Genomic_DNA"/>
</dbReference>
<keyword evidence="4" id="KW-1185">Reference proteome</keyword>
<dbReference type="STRING" id="574566.I0YWS6"/>
<dbReference type="SUPFAM" id="SSF88697">
    <property type="entry name" value="PUA domain-like"/>
    <property type="match status" value="1"/>
</dbReference>
<dbReference type="OrthoDB" id="264917at2759"/>
<evidence type="ECO:0000313" key="3">
    <source>
        <dbReference type="EMBL" id="EIE22845.1"/>
    </source>
</evidence>
<sequence>MCWSDSKGAIAAIGTTLLIESHMRMDDGRLGIENKGIERFKVLRICEERPVLICEVEVLDEDDDSLPEVQAEADEVRELFRTLIRLHVRKGTIKVGDEQYEPEELKDLGPRDLSYWIASNFREMPQHQQILLQENSTLQRLKDEKGVLEGSVNYLRARLAVESAFTTDSSSEESAGSEDSPEGPEVTPEQ</sequence>
<dbReference type="InterPro" id="IPR003111">
    <property type="entry name" value="Lon_prtase_N"/>
</dbReference>
<proteinExistence type="predicted"/>
<evidence type="ECO:0000259" key="2">
    <source>
        <dbReference type="PROSITE" id="PS51787"/>
    </source>
</evidence>
<dbReference type="eggNOG" id="KOG4159">
    <property type="taxonomic scope" value="Eukaryota"/>
</dbReference>
<accession>I0YWS6</accession>
<gene>
    <name evidence="3" type="ORF">COCSUDRAFT_33405</name>
</gene>
<dbReference type="RefSeq" id="XP_005647389.1">
    <property type="nucleotide sequence ID" value="XM_005647332.1"/>
</dbReference>
<dbReference type="PANTHER" id="PTHR46732">
    <property type="entry name" value="ATP-DEPENDENT PROTEASE LA (LON) DOMAIN PROTEIN"/>
    <property type="match status" value="1"/>
</dbReference>
<dbReference type="AlphaFoldDB" id="I0YWS6"/>
<feature type="domain" description="Lon N-terminal" evidence="2">
    <location>
        <begin position="1"/>
        <end position="152"/>
    </location>
</feature>
<dbReference type="PANTHER" id="PTHR46732:SF8">
    <property type="entry name" value="ATP-DEPENDENT PROTEASE LA (LON) DOMAIN PROTEIN"/>
    <property type="match status" value="1"/>
</dbReference>
<dbReference type="InterPro" id="IPR015947">
    <property type="entry name" value="PUA-like_sf"/>
</dbReference>
<comment type="caution">
    <text evidence="3">The sequence shown here is derived from an EMBL/GenBank/DDBJ whole genome shotgun (WGS) entry which is preliminary data.</text>
</comment>
<dbReference type="PROSITE" id="PS51787">
    <property type="entry name" value="LON_N"/>
    <property type="match status" value="1"/>
</dbReference>
<dbReference type="Proteomes" id="UP000007264">
    <property type="component" value="Unassembled WGS sequence"/>
</dbReference>
<dbReference type="InterPro" id="IPR046336">
    <property type="entry name" value="Lon_prtase_N_sf"/>
</dbReference>
<evidence type="ECO:0000256" key="1">
    <source>
        <dbReference type="SAM" id="MobiDB-lite"/>
    </source>
</evidence>
<feature type="region of interest" description="Disordered" evidence="1">
    <location>
        <begin position="165"/>
        <end position="190"/>
    </location>
</feature>
<dbReference type="Gene3D" id="1.20.58.1480">
    <property type="match status" value="1"/>
</dbReference>
<dbReference type="KEGG" id="csl:COCSUDRAFT_33405"/>
<dbReference type="Gene3D" id="2.30.130.40">
    <property type="entry name" value="LON domain-like"/>
    <property type="match status" value="1"/>
</dbReference>
<evidence type="ECO:0000313" key="4">
    <source>
        <dbReference type="Proteomes" id="UP000007264"/>
    </source>
</evidence>
<reference evidence="3 4" key="1">
    <citation type="journal article" date="2012" name="Genome Biol.">
        <title>The genome of the polar eukaryotic microalga coccomyxa subellipsoidea reveals traits of cold adaptation.</title>
        <authorList>
            <person name="Blanc G."/>
            <person name="Agarkova I."/>
            <person name="Grimwood J."/>
            <person name="Kuo A."/>
            <person name="Brueggeman A."/>
            <person name="Dunigan D."/>
            <person name="Gurnon J."/>
            <person name="Ladunga I."/>
            <person name="Lindquist E."/>
            <person name="Lucas S."/>
            <person name="Pangilinan J."/>
            <person name="Proschold T."/>
            <person name="Salamov A."/>
            <person name="Schmutz J."/>
            <person name="Weeks D."/>
            <person name="Yamada T."/>
            <person name="Claverie J.M."/>
            <person name="Grigoriev I."/>
            <person name="Van Etten J."/>
            <person name="Lomsadze A."/>
            <person name="Borodovsky M."/>
        </authorList>
    </citation>
    <scope>NUCLEOTIDE SEQUENCE [LARGE SCALE GENOMIC DNA]</scope>
    <source>
        <strain evidence="3 4">C-169</strain>
    </source>
</reference>
<name>I0YWS6_COCSC</name>